<proteinExistence type="predicted"/>
<name>A0A0S6UHR3_NEOTH</name>
<dbReference type="Gene3D" id="1.10.1740.10">
    <property type="match status" value="1"/>
</dbReference>
<keyword evidence="2" id="KW-0731">Sigma factor</keyword>
<dbReference type="CDD" id="cd06171">
    <property type="entry name" value="Sigma70_r4"/>
    <property type="match status" value="1"/>
</dbReference>
<evidence type="ECO:0000259" key="5">
    <source>
        <dbReference type="PROSITE" id="PS00716"/>
    </source>
</evidence>
<dbReference type="AlphaFoldDB" id="A0A0S6UHR3"/>
<dbReference type="PANTHER" id="PTHR30385">
    <property type="entry name" value="SIGMA FACTOR F FLAGELLAR"/>
    <property type="match status" value="1"/>
</dbReference>
<dbReference type="InterPro" id="IPR013324">
    <property type="entry name" value="RNA_pol_sigma_r3/r4-like"/>
</dbReference>
<dbReference type="GO" id="GO:0000428">
    <property type="term" value="C:DNA-directed RNA polymerase complex"/>
    <property type="evidence" value="ECO:0007669"/>
    <property type="project" value="UniProtKB-KW"/>
</dbReference>
<dbReference type="Pfam" id="PF04542">
    <property type="entry name" value="Sigma70_r2"/>
    <property type="match status" value="1"/>
</dbReference>
<sequence length="255" mass="28683">MAVKDSTLWTSYMAGRDTLRRQELVLKYLPLVKYHVNRLAVKPPPHLDQEDLLGYGIVGLLEAVDRYDPSRGVNFETFASQRIRGAILDALRRAHWAPRSLIEKLRRASQVYRQLEQEQGGEVSDGAVARALGITEAELRELMERGSQMAILSLEDFLLDQEGEEGTTRGELLADPGSPDPVGIYEQGELRRALAAALENLKEKDRLVLTLYYYEGLTLKEIGKVLGISESRVCQLHGRAILNLRRQLADFIING</sequence>
<dbReference type="Gene3D" id="1.20.140.160">
    <property type="match status" value="1"/>
</dbReference>
<dbReference type="InterPro" id="IPR012845">
    <property type="entry name" value="RNA_pol_sigma_FliA_WhiG"/>
</dbReference>
<dbReference type="EMBL" id="DF238840">
    <property type="protein sequence ID" value="GAF26507.1"/>
    <property type="molecule type" value="Genomic_DNA"/>
</dbReference>
<evidence type="ECO:0000256" key="4">
    <source>
        <dbReference type="ARBA" id="ARBA00023163"/>
    </source>
</evidence>
<dbReference type="Proteomes" id="UP000063718">
    <property type="component" value="Unassembled WGS sequence"/>
</dbReference>
<dbReference type="InterPro" id="IPR013325">
    <property type="entry name" value="RNA_pol_sigma_r2"/>
</dbReference>
<dbReference type="NCBIfam" id="NF005413">
    <property type="entry name" value="PRK06986.1"/>
    <property type="match status" value="1"/>
</dbReference>
<dbReference type="GO" id="GO:0016987">
    <property type="term" value="F:sigma factor activity"/>
    <property type="evidence" value="ECO:0007669"/>
    <property type="project" value="UniProtKB-KW"/>
</dbReference>
<keyword evidence="6" id="KW-0240">DNA-directed RNA polymerase</keyword>
<protein>
    <submittedName>
        <fullName evidence="6">DNA-directed RNA polymerase specialized sigma subunit</fullName>
    </submittedName>
</protein>
<evidence type="ECO:0000256" key="3">
    <source>
        <dbReference type="ARBA" id="ARBA00023125"/>
    </source>
</evidence>
<dbReference type="PIRSF" id="PIRSF000770">
    <property type="entry name" value="RNA_pol_sigma-SigE/K"/>
    <property type="match status" value="1"/>
</dbReference>
<dbReference type="NCBIfam" id="TIGR02479">
    <property type="entry name" value="FliA_WhiG"/>
    <property type="match status" value="1"/>
</dbReference>
<gene>
    <name evidence="6" type="ORF">MTY_1847</name>
</gene>
<feature type="domain" description="RNA polymerase sigma-70" evidence="5">
    <location>
        <begin position="218"/>
        <end position="244"/>
    </location>
</feature>
<dbReference type="PROSITE" id="PS00716">
    <property type="entry name" value="SIGMA70_2"/>
    <property type="match status" value="1"/>
</dbReference>
<keyword evidence="4" id="KW-0804">Transcription</keyword>
<dbReference type="PANTHER" id="PTHR30385:SF7">
    <property type="entry name" value="RNA POLYMERASE SIGMA FACTOR FLIA"/>
    <property type="match status" value="1"/>
</dbReference>
<keyword evidence="1" id="KW-0805">Transcription regulation</keyword>
<dbReference type="InterPro" id="IPR000943">
    <property type="entry name" value="RNA_pol_sigma70"/>
</dbReference>
<dbReference type="SUPFAM" id="SSF88946">
    <property type="entry name" value="Sigma2 domain of RNA polymerase sigma factors"/>
    <property type="match status" value="1"/>
</dbReference>
<dbReference type="InterPro" id="IPR007630">
    <property type="entry name" value="RNA_pol_sigma70_r4"/>
</dbReference>
<dbReference type="GO" id="GO:0003899">
    <property type="term" value="F:DNA-directed RNA polymerase activity"/>
    <property type="evidence" value="ECO:0007669"/>
    <property type="project" value="InterPro"/>
</dbReference>
<dbReference type="GO" id="GO:0006352">
    <property type="term" value="P:DNA-templated transcription initiation"/>
    <property type="evidence" value="ECO:0007669"/>
    <property type="project" value="InterPro"/>
</dbReference>
<dbReference type="PRINTS" id="PR00046">
    <property type="entry name" value="SIGMA70FCT"/>
</dbReference>
<organism evidence="6">
    <name type="scientific">Moorella thermoacetica Y72</name>
    <dbReference type="NCBI Taxonomy" id="1325331"/>
    <lineage>
        <taxon>Bacteria</taxon>
        <taxon>Bacillati</taxon>
        <taxon>Bacillota</taxon>
        <taxon>Clostridia</taxon>
        <taxon>Neomoorellales</taxon>
        <taxon>Neomoorellaceae</taxon>
        <taxon>Neomoorella</taxon>
    </lineage>
</organism>
<dbReference type="Pfam" id="PF04539">
    <property type="entry name" value="Sigma70_r3"/>
    <property type="match status" value="1"/>
</dbReference>
<evidence type="ECO:0000313" key="6">
    <source>
        <dbReference type="EMBL" id="GAF26507.1"/>
    </source>
</evidence>
<dbReference type="InterPro" id="IPR007624">
    <property type="entry name" value="RNA_pol_sigma70_r3"/>
</dbReference>
<dbReference type="RefSeq" id="WP_025774224.1">
    <property type="nucleotide sequence ID" value="NZ_DF238840.1"/>
</dbReference>
<dbReference type="SUPFAM" id="SSF88659">
    <property type="entry name" value="Sigma3 and sigma4 domains of RNA polymerase sigma factors"/>
    <property type="match status" value="2"/>
</dbReference>
<dbReference type="NCBIfam" id="TIGR02937">
    <property type="entry name" value="sigma70-ECF"/>
    <property type="match status" value="1"/>
</dbReference>
<dbReference type="InterPro" id="IPR014284">
    <property type="entry name" value="RNA_pol_sigma-70_dom"/>
</dbReference>
<evidence type="ECO:0000256" key="2">
    <source>
        <dbReference type="ARBA" id="ARBA00023082"/>
    </source>
</evidence>
<reference evidence="6" key="1">
    <citation type="journal article" date="2014" name="Gene">
        <title>Genome-guided analysis of transformation efficiency and carbon dioxide assimilation by Moorella thermoacetica Y72.</title>
        <authorList>
            <person name="Tsukahara K."/>
            <person name="Kita A."/>
            <person name="Nakashimada Y."/>
            <person name="Hoshino T."/>
            <person name="Murakami K."/>
        </authorList>
    </citation>
    <scope>NUCLEOTIDE SEQUENCE [LARGE SCALE GENOMIC DNA]</scope>
    <source>
        <strain evidence="6">Y72</strain>
    </source>
</reference>
<dbReference type="Pfam" id="PF04545">
    <property type="entry name" value="Sigma70_r4"/>
    <property type="match status" value="1"/>
</dbReference>
<evidence type="ECO:0000256" key="1">
    <source>
        <dbReference type="ARBA" id="ARBA00023015"/>
    </source>
</evidence>
<accession>A0A0S6UHR3</accession>
<dbReference type="InterPro" id="IPR007627">
    <property type="entry name" value="RNA_pol_sigma70_r2"/>
</dbReference>
<keyword evidence="3" id="KW-0238">DNA-binding</keyword>
<dbReference type="GO" id="GO:0003677">
    <property type="term" value="F:DNA binding"/>
    <property type="evidence" value="ECO:0007669"/>
    <property type="project" value="UniProtKB-KW"/>
</dbReference>